<accession>A0A381N1E6</accession>
<dbReference type="AlphaFoldDB" id="A0A381N1E6"/>
<reference evidence="1" key="1">
    <citation type="submission" date="2018-05" db="EMBL/GenBank/DDBJ databases">
        <authorList>
            <person name="Lanie J.A."/>
            <person name="Ng W.-L."/>
            <person name="Kazmierczak K.M."/>
            <person name="Andrzejewski T.M."/>
            <person name="Davidsen T.M."/>
            <person name="Wayne K.J."/>
            <person name="Tettelin H."/>
            <person name="Glass J.I."/>
            <person name="Rusch D."/>
            <person name="Podicherti R."/>
            <person name="Tsui H.-C.T."/>
            <person name="Winkler M.E."/>
        </authorList>
    </citation>
    <scope>NUCLEOTIDE SEQUENCE</scope>
</reference>
<proteinExistence type="predicted"/>
<evidence type="ECO:0000313" key="1">
    <source>
        <dbReference type="EMBL" id="SUZ48411.1"/>
    </source>
</evidence>
<gene>
    <name evidence="1" type="ORF">METZ01_LOCUS1265</name>
</gene>
<sequence length="135" mass="15189">MEFGSAREEAIFAEKVACKSISASALEQGLETAILDYAISTFPFYGAFENVPGYREEELSDLIEGLVSDGVVKVGFYYEEMQESLTIFYFLRLNEEKHVVLGLDPNEVCVIISNVNGIFRLNDEQYVNLLKIPLC</sequence>
<dbReference type="EMBL" id="UINC01000066">
    <property type="protein sequence ID" value="SUZ48411.1"/>
    <property type="molecule type" value="Genomic_DNA"/>
</dbReference>
<protein>
    <submittedName>
        <fullName evidence="1">Uncharacterized protein</fullName>
    </submittedName>
</protein>
<organism evidence="1">
    <name type="scientific">marine metagenome</name>
    <dbReference type="NCBI Taxonomy" id="408172"/>
    <lineage>
        <taxon>unclassified sequences</taxon>
        <taxon>metagenomes</taxon>
        <taxon>ecological metagenomes</taxon>
    </lineage>
</organism>
<name>A0A381N1E6_9ZZZZ</name>